<evidence type="ECO:0000256" key="3">
    <source>
        <dbReference type="ARBA" id="ARBA00023004"/>
    </source>
</evidence>
<dbReference type="GO" id="GO:0016491">
    <property type="term" value="F:oxidoreductase activity"/>
    <property type="evidence" value="ECO:0007669"/>
    <property type="project" value="UniProtKB-KW"/>
</dbReference>
<dbReference type="Pfam" id="PF01568">
    <property type="entry name" value="Molydop_binding"/>
    <property type="match status" value="1"/>
</dbReference>
<comment type="caution">
    <text evidence="7">The sequence shown here is derived from an EMBL/GenBank/DDBJ whole genome shotgun (WGS) entry which is preliminary data.</text>
</comment>
<feature type="region of interest" description="Disordered" evidence="5">
    <location>
        <begin position="721"/>
        <end position="753"/>
    </location>
</feature>
<dbReference type="EMBL" id="JACHIO010000007">
    <property type="protein sequence ID" value="MBB5063587.1"/>
    <property type="molecule type" value="Genomic_DNA"/>
</dbReference>
<reference evidence="7 8" key="1">
    <citation type="submission" date="2020-08" db="EMBL/GenBank/DDBJ databases">
        <title>Genomic Encyclopedia of Type Strains, Phase IV (KMG-V): Genome sequencing to study the core and pangenomes of soil and plant-associated prokaryotes.</title>
        <authorList>
            <person name="Whitman W."/>
        </authorList>
    </citation>
    <scope>NUCLEOTIDE SEQUENCE [LARGE SCALE GENOMIC DNA]</scope>
    <source>
        <strain evidence="7 8">X5P3</strain>
    </source>
</reference>
<evidence type="ECO:0000259" key="6">
    <source>
        <dbReference type="PROSITE" id="PS51669"/>
    </source>
</evidence>
<dbReference type="SMART" id="SM00926">
    <property type="entry name" value="Molybdop_Fe4S4"/>
    <property type="match status" value="1"/>
</dbReference>
<dbReference type="PROSITE" id="PS51669">
    <property type="entry name" value="4FE4S_MOW_BIS_MGD"/>
    <property type="match status" value="1"/>
</dbReference>
<evidence type="ECO:0000256" key="2">
    <source>
        <dbReference type="ARBA" id="ARBA00022723"/>
    </source>
</evidence>
<dbReference type="EC" id="1.7.99.4" evidence="7"/>
<keyword evidence="2" id="KW-0479">Metal-binding</keyword>
<dbReference type="CDD" id="cd02754">
    <property type="entry name" value="MopB_Nitrate-R-NapA-like"/>
    <property type="match status" value="1"/>
</dbReference>
<gene>
    <name evidence="7" type="ORF">HDF15_001932</name>
</gene>
<dbReference type="SUPFAM" id="SSF50692">
    <property type="entry name" value="ADC-like"/>
    <property type="match status" value="1"/>
</dbReference>
<dbReference type="PANTHER" id="PTHR43105">
    <property type="entry name" value="RESPIRATORY NITRATE REDUCTASE"/>
    <property type="match status" value="1"/>
</dbReference>
<accession>A0A7W8E9B0</accession>
<dbReference type="InterPro" id="IPR006657">
    <property type="entry name" value="MoPterin_dinucl-bd_dom"/>
</dbReference>
<dbReference type="PROSITE" id="PS00551">
    <property type="entry name" value="MOLYBDOPTERIN_PROK_1"/>
    <property type="match status" value="1"/>
</dbReference>
<dbReference type="GO" id="GO:0043546">
    <property type="term" value="F:molybdopterin cofactor binding"/>
    <property type="evidence" value="ECO:0007669"/>
    <property type="project" value="InterPro"/>
</dbReference>
<organism evidence="7 8">
    <name type="scientific">Granulicella mallensis</name>
    <dbReference type="NCBI Taxonomy" id="940614"/>
    <lineage>
        <taxon>Bacteria</taxon>
        <taxon>Pseudomonadati</taxon>
        <taxon>Acidobacteriota</taxon>
        <taxon>Terriglobia</taxon>
        <taxon>Terriglobales</taxon>
        <taxon>Acidobacteriaceae</taxon>
        <taxon>Granulicella</taxon>
    </lineage>
</organism>
<keyword evidence="7" id="KW-0560">Oxidoreductase</keyword>
<dbReference type="GO" id="GO:0046872">
    <property type="term" value="F:metal ion binding"/>
    <property type="evidence" value="ECO:0007669"/>
    <property type="project" value="UniProtKB-KW"/>
</dbReference>
<dbReference type="Proteomes" id="UP000584867">
    <property type="component" value="Unassembled WGS sequence"/>
</dbReference>
<name>A0A7W8E9B0_9BACT</name>
<dbReference type="PANTHER" id="PTHR43105:SF10">
    <property type="entry name" value="NADH-QUINONE OXIDOREDUCTASE SUBUNIT G"/>
    <property type="match status" value="1"/>
</dbReference>
<evidence type="ECO:0000256" key="4">
    <source>
        <dbReference type="ARBA" id="ARBA00023014"/>
    </source>
</evidence>
<dbReference type="InterPro" id="IPR006963">
    <property type="entry name" value="Mopterin_OxRdtase_4Fe-4S_dom"/>
</dbReference>
<evidence type="ECO:0000256" key="5">
    <source>
        <dbReference type="SAM" id="MobiDB-lite"/>
    </source>
</evidence>
<evidence type="ECO:0000313" key="7">
    <source>
        <dbReference type="EMBL" id="MBB5063587.1"/>
    </source>
</evidence>
<dbReference type="RefSeq" id="WP_184254881.1">
    <property type="nucleotide sequence ID" value="NZ_JACHIO010000007.1"/>
</dbReference>
<dbReference type="PIRSF" id="PIRSF000144">
    <property type="entry name" value="CbbBc"/>
    <property type="match status" value="1"/>
</dbReference>
<sequence length="753" mass="83170">MSPLLTQFKRLVGIDIRSEKYTYAKDATFGYTATSRVPDKWVKTTCGYCSVGCGMLLGVKDNKAVAVRGNPDHPVNRGKLCPKGLSEHHILENPGRSKQPLLRKDGVLTPVSWDEALDTMVERFRDIQSRHGNESLGVVGTGQLLTEEFYTLGKLVQLGLRTRNHDGNTTLCMASAVSGYKLSFGSDGPPGSYADMEQADLILLIGANIADNHPILCHRVDRSPGTKPRKLVVVDPRVTKTAMMADIHLAIKPRGDIALINSIAHILIREGLIDTEYIAQHTNGFAEFAEFVSTFTPAHVSAVTGLTEAQIIETALLYGRAKAAFIGWTMGVNHSTQGAVTVAAINNLALITGNIGRTGAAPFSITGQCNAMGTRESGFTSSLPGYRKFDNPQDREDLARIWNIPVDRIPTARGLAYPDIIEAAVQGRIKALWFIATNPAVSFPNYKLLEQALRSVEFLVVQDGFHPTPTSEFADLVLPAAIWGEKEGTYTNSERRVSKANPAVRPPGEARPDFDIFLALAEKMGVRDELYPNWKTPGDAYQEWQRVSAGRMCDYSKFSWQQIDDANGIQWGGESLYRDGVFPTADGRAKLHLVPCEPFVEQPDAEYDFILNTGRTVEHWHTRTKTAEVELLDNMVPNAWLEINPADAARLDLKPHDRVTVHSRRGAVADLELRITGIVAPGQVFMPFHFAETNSNIVTLGAFDPISREPNFKQCAVRIERTPMRDRRKQISRRPAPPNLNPHKLHASSPKNL</sequence>
<dbReference type="SUPFAM" id="SSF53706">
    <property type="entry name" value="Formate dehydrogenase/DMSO reductase, domains 1-3"/>
    <property type="match status" value="1"/>
</dbReference>
<dbReference type="GO" id="GO:0045333">
    <property type="term" value="P:cellular respiration"/>
    <property type="evidence" value="ECO:0007669"/>
    <property type="project" value="UniProtKB-ARBA"/>
</dbReference>
<dbReference type="GO" id="GO:0051539">
    <property type="term" value="F:4 iron, 4 sulfur cluster binding"/>
    <property type="evidence" value="ECO:0007669"/>
    <property type="project" value="UniProtKB-KW"/>
</dbReference>
<dbReference type="InterPro" id="IPR009010">
    <property type="entry name" value="Asp_de-COase-like_dom_sf"/>
</dbReference>
<dbReference type="Gene3D" id="3.40.228.10">
    <property type="entry name" value="Dimethylsulfoxide Reductase, domain 2"/>
    <property type="match status" value="1"/>
</dbReference>
<dbReference type="Gene3D" id="2.20.25.90">
    <property type="entry name" value="ADC-like domains"/>
    <property type="match status" value="1"/>
</dbReference>
<keyword evidence="1" id="KW-0004">4Fe-4S</keyword>
<dbReference type="Gene3D" id="3.40.50.740">
    <property type="match status" value="1"/>
</dbReference>
<keyword evidence="3" id="KW-0408">Iron</keyword>
<dbReference type="InterPro" id="IPR027467">
    <property type="entry name" value="MopterinOxRdtase_cofactor_BS"/>
</dbReference>
<dbReference type="GO" id="GO:0016020">
    <property type="term" value="C:membrane"/>
    <property type="evidence" value="ECO:0007669"/>
    <property type="project" value="TreeGrafter"/>
</dbReference>
<keyword evidence="4" id="KW-0411">Iron-sulfur</keyword>
<protein>
    <submittedName>
        <fullName evidence="7">Assimilatory nitrate reductase catalytic subunit</fullName>
        <ecNumber evidence="7">1.7.99.4</ecNumber>
    </submittedName>
</protein>
<dbReference type="Gene3D" id="2.40.40.20">
    <property type="match status" value="1"/>
</dbReference>
<dbReference type="InterPro" id="IPR050123">
    <property type="entry name" value="Prok_molybdopt-oxidoreductase"/>
</dbReference>
<dbReference type="AlphaFoldDB" id="A0A7W8E9B0"/>
<dbReference type="Pfam" id="PF00384">
    <property type="entry name" value="Molybdopterin"/>
    <property type="match status" value="1"/>
</dbReference>
<evidence type="ECO:0000313" key="8">
    <source>
        <dbReference type="Proteomes" id="UP000584867"/>
    </source>
</evidence>
<proteinExistence type="predicted"/>
<evidence type="ECO:0000256" key="1">
    <source>
        <dbReference type="ARBA" id="ARBA00022485"/>
    </source>
</evidence>
<dbReference type="InterPro" id="IPR006656">
    <property type="entry name" value="Mopterin_OxRdtase"/>
</dbReference>
<dbReference type="Pfam" id="PF04879">
    <property type="entry name" value="Molybdop_Fe4S4"/>
    <property type="match status" value="1"/>
</dbReference>
<feature type="domain" description="4Fe-4S Mo/W bis-MGD-type" evidence="6">
    <location>
        <begin position="39"/>
        <end position="95"/>
    </location>
</feature>